<keyword evidence="2 11" id="KW-0813">Transport</keyword>
<dbReference type="PANTHER" id="PTHR32552:SF81">
    <property type="entry name" value="TONB-DEPENDENT OUTER MEMBRANE RECEPTOR"/>
    <property type="match status" value="1"/>
</dbReference>
<evidence type="ECO:0000256" key="2">
    <source>
        <dbReference type="ARBA" id="ARBA00022448"/>
    </source>
</evidence>
<evidence type="ECO:0000256" key="1">
    <source>
        <dbReference type="ARBA" id="ARBA00004571"/>
    </source>
</evidence>
<sequence length="786" mass="85978">MKSSSIRARLLATGASSALLFTLGAEQVQAADASPAPETASAEIAEIVVTATRRQQALKDVPLSVQAVSPEALRRKTIQDTQDLSTLSPTLNFSTGNSANAQGLALRGVSSVAIQNGIQPSVAIVIDGVAIARQSEFIIDLGDIERIEILNGPQGTLFGKNSTAGVLNIVTQQPTSKVEAMAEAIVTNDEEYSIRTMINLPITDRLRLRATGFYRDQNPLIKNFTGPDVLGLEAYGANLKLAYDISDAATYTIAGTYSHTNSSRGQLIQVGGNVFGALYTSLISPAPIGRGTDVINTDSPAKDVYQSRSVSGTLNWTLNDHLDLVAITAYTKYKEDSIIDLDVSPQSFKIGKGFNLPGVFYPLTTVDYGIKDRFPDRFHYVSQEIRLNFHSDRWNTIVGGYFQDYHDRYQLKLATVLDSSLLGMAPGTYFFSLNLPRAKISDRTVSIFGDTTFEVTDKFKLFGGLRYTNEKVDVTYHRDVFAGPLSALNPITGVYALPPQTVDNQDSDTINNLSGRIGIQYQPDRALNLYASYARGYKGPAVDVGQTSPVSGRAILKPEIADAFELGAKLRVRRLSLNVALFHQTIHDIQISTARTGGVNLNPVLINGGKLRTKGVEAEGELAVDSHLRLSAGVAYNDATYGSFPYVCNPAQTATGTCPNYIQAGFQNIKGHRALVSPEWKYNLGMDYSGEFRSGLSYYLRTDWVWSSKIQYSLDNNPLTQERSHGMLNASVGLRSDHWEVQIFAKNLTNDFYYSNLNSLSVIGAPLGYIPRDYKRYGGAKLTLRY</sequence>
<dbReference type="AlphaFoldDB" id="A0A2A4FVC3"/>
<name>A0A2A4FVC3_9SPHN</name>
<dbReference type="SUPFAM" id="SSF56935">
    <property type="entry name" value="Porins"/>
    <property type="match status" value="1"/>
</dbReference>
<keyword evidence="3 11" id="KW-1134">Transmembrane beta strand</keyword>
<dbReference type="InterPro" id="IPR012910">
    <property type="entry name" value="Plug_dom"/>
</dbReference>
<dbReference type="InterPro" id="IPR036942">
    <property type="entry name" value="Beta-barrel_TonB_sf"/>
</dbReference>
<dbReference type="InterPro" id="IPR039426">
    <property type="entry name" value="TonB-dep_rcpt-like"/>
</dbReference>
<evidence type="ECO:0000313" key="17">
    <source>
        <dbReference type="Proteomes" id="UP000218934"/>
    </source>
</evidence>
<evidence type="ECO:0000256" key="6">
    <source>
        <dbReference type="ARBA" id="ARBA00023004"/>
    </source>
</evidence>
<evidence type="ECO:0000256" key="9">
    <source>
        <dbReference type="ARBA" id="ARBA00023136"/>
    </source>
</evidence>
<keyword evidence="17" id="KW-1185">Reference proteome</keyword>
<evidence type="ECO:0000256" key="4">
    <source>
        <dbReference type="ARBA" id="ARBA00022496"/>
    </source>
</evidence>
<evidence type="ECO:0000256" key="3">
    <source>
        <dbReference type="ARBA" id="ARBA00022452"/>
    </source>
</evidence>
<feature type="signal peptide" evidence="13">
    <location>
        <begin position="1"/>
        <end position="30"/>
    </location>
</feature>
<evidence type="ECO:0000256" key="12">
    <source>
        <dbReference type="RuleBase" id="RU003357"/>
    </source>
</evidence>
<keyword evidence="7" id="KW-0406">Ion transport</keyword>
<evidence type="ECO:0000259" key="14">
    <source>
        <dbReference type="Pfam" id="PF00593"/>
    </source>
</evidence>
<proteinExistence type="inferred from homology"/>
<comment type="caution">
    <text evidence="16">The sequence shown here is derived from an EMBL/GenBank/DDBJ whole genome shotgun (WGS) entry which is preliminary data.</text>
</comment>
<protein>
    <submittedName>
        <fullName evidence="16">TonB-dependent receptor</fullName>
    </submittedName>
</protein>
<evidence type="ECO:0000256" key="13">
    <source>
        <dbReference type="SAM" id="SignalP"/>
    </source>
</evidence>
<evidence type="ECO:0000256" key="7">
    <source>
        <dbReference type="ARBA" id="ARBA00023065"/>
    </source>
</evidence>
<dbReference type="PROSITE" id="PS52016">
    <property type="entry name" value="TONB_DEPENDENT_REC_3"/>
    <property type="match status" value="1"/>
</dbReference>
<keyword evidence="6" id="KW-0408">Iron</keyword>
<keyword evidence="9 11" id="KW-0472">Membrane</keyword>
<comment type="similarity">
    <text evidence="11 12">Belongs to the TonB-dependent receptor family.</text>
</comment>
<keyword evidence="10 11" id="KW-0998">Cell outer membrane</keyword>
<dbReference type="Proteomes" id="UP000218934">
    <property type="component" value="Unassembled WGS sequence"/>
</dbReference>
<evidence type="ECO:0000256" key="11">
    <source>
        <dbReference type="PROSITE-ProRule" id="PRU01360"/>
    </source>
</evidence>
<feature type="chain" id="PRO_5012472301" evidence="13">
    <location>
        <begin position="31"/>
        <end position="786"/>
    </location>
</feature>
<dbReference type="GO" id="GO:0006826">
    <property type="term" value="P:iron ion transport"/>
    <property type="evidence" value="ECO:0007669"/>
    <property type="project" value="UniProtKB-KW"/>
</dbReference>
<keyword evidence="4" id="KW-0410">Iron transport</keyword>
<feature type="domain" description="TonB-dependent receptor plug" evidence="15">
    <location>
        <begin position="58"/>
        <end position="166"/>
    </location>
</feature>
<keyword evidence="8 12" id="KW-0798">TonB box</keyword>
<dbReference type="PANTHER" id="PTHR32552">
    <property type="entry name" value="FERRICHROME IRON RECEPTOR-RELATED"/>
    <property type="match status" value="1"/>
</dbReference>
<dbReference type="OrthoDB" id="9760333at2"/>
<dbReference type="RefSeq" id="WP_066964845.1">
    <property type="nucleotide sequence ID" value="NZ_CP023449.1"/>
</dbReference>
<keyword evidence="13" id="KW-0732">Signal</keyword>
<keyword evidence="16" id="KW-0675">Receptor</keyword>
<evidence type="ECO:0000256" key="5">
    <source>
        <dbReference type="ARBA" id="ARBA00022692"/>
    </source>
</evidence>
<dbReference type="KEGG" id="rdi:CMV14_10140"/>
<gene>
    <name evidence="16" type="ORF">COO09_15940</name>
</gene>
<evidence type="ECO:0000256" key="8">
    <source>
        <dbReference type="ARBA" id="ARBA00023077"/>
    </source>
</evidence>
<keyword evidence="5 11" id="KW-0812">Transmembrane</keyword>
<dbReference type="EMBL" id="NWUF01000016">
    <property type="protein sequence ID" value="PCE41341.1"/>
    <property type="molecule type" value="Genomic_DNA"/>
</dbReference>
<dbReference type="Pfam" id="PF00593">
    <property type="entry name" value="TonB_dep_Rec_b-barrel"/>
    <property type="match status" value="1"/>
</dbReference>
<evidence type="ECO:0000259" key="15">
    <source>
        <dbReference type="Pfam" id="PF07715"/>
    </source>
</evidence>
<dbReference type="InterPro" id="IPR000531">
    <property type="entry name" value="Beta-barrel_TonB"/>
</dbReference>
<reference evidence="16 17" key="1">
    <citation type="submission" date="2017-09" db="EMBL/GenBank/DDBJ databases">
        <title>The Catabolism of 3,6-Dichlorosalicylic acid is Initiated by the Cytochrome P450 Monooxygenase DsmABC in Rhizorhabdus dicambivorans Ndbn-20.</title>
        <authorList>
            <person name="Na L."/>
        </authorList>
    </citation>
    <scope>NUCLEOTIDE SEQUENCE [LARGE SCALE GENOMIC DNA]</scope>
    <source>
        <strain evidence="16 17">Ndbn-20m</strain>
    </source>
</reference>
<dbReference type="Pfam" id="PF07715">
    <property type="entry name" value="Plug"/>
    <property type="match status" value="1"/>
</dbReference>
<evidence type="ECO:0000313" key="16">
    <source>
        <dbReference type="EMBL" id="PCE41341.1"/>
    </source>
</evidence>
<accession>A0A2A4FVC3</accession>
<comment type="subcellular location">
    <subcellularLocation>
        <location evidence="1 11">Cell outer membrane</location>
        <topology evidence="1 11">Multi-pass membrane protein</topology>
    </subcellularLocation>
</comment>
<evidence type="ECO:0000256" key="10">
    <source>
        <dbReference type="ARBA" id="ARBA00023237"/>
    </source>
</evidence>
<organism evidence="16 17">
    <name type="scientific">Rhizorhabdus dicambivorans</name>
    <dbReference type="NCBI Taxonomy" id="1850238"/>
    <lineage>
        <taxon>Bacteria</taxon>
        <taxon>Pseudomonadati</taxon>
        <taxon>Pseudomonadota</taxon>
        <taxon>Alphaproteobacteria</taxon>
        <taxon>Sphingomonadales</taxon>
        <taxon>Sphingomonadaceae</taxon>
        <taxon>Rhizorhabdus</taxon>
    </lineage>
</organism>
<feature type="domain" description="TonB-dependent receptor-like beta-barrel" evidence="14">
    <location>
        <begin position="273"/>
        <end position="748"/>
    </location>
</feature>
<dbReference type="Gene3D" id="2.40.170.20">
    <property type="entry name" value="TonB-dependent receptor, beta-barrel domain"/>
    <property type="match status" value="1"/>
</dbReference>
<dbReference type="GO" id="GO:0009279">
    <property type="term" value="C:cell outer membrane"/>
    <property type="evidence" value="ECO:0007669"/>
    <property type="project" value="UniProtKB-SubCell"/>
</dbReference>